<evidence type="ECO:0000259" key="3">
    <source>
        <dbReference type="PROSITE" id="PS50887"/>
    </source>
</evidence>
<feature type="domain" description="MHYT" evidence="4">
    <location>
        <begin position="13"/>
        <end position="200"/>
    </location>
</feature>
<dbReference type="AlphaFoldDB" id="A0A1H1VTX4"/>
<feature type="transmembrane region" description="Helical" evidence="1">
    <location>
        <begin position="15"/>
        <end position="36"/>
    </location>
</feature>
<dbReference type="PROSITE" id="PS50887">
    <property type="entry name" value="GGDEF"/>
    <property type="match status" value="1"/>
</dbReference>
<evidence type="ECO:0000259" key="4">
    <source>
        <dbReference type="PROSITE" id="PS50924"/>
    </source>
</evidence>
<dbReference type="Gene3D" id="3.30.70.270">
    <property type="match status" value="1"/>
</dbReference>
<dbReference type="Pfam" id="PF00990">
    <property type="entry name" value="GGDEF"/>
    <property type="match status" value="1"/>
</dbReference>
<dbReference type="PROSITE" id="PS50883">
    <property type="entry name" value="EAL"/>
    <property type="match status" value="1"/>
</dbReference>
<feature type="transmembrane region" description="Helical" evidence="1">
    <location>
        <begin position="83"/>
        <end position="106"/>
    </location>
</feature>
<dbReference type="PANTHER" id="PTHR44757:SF2">
    <property type="entry name" value="BIOFILM ARCHITECTURE MAINTENANCE PROTEIN MBAA"/>
    <property type="match status" value="1"/>
</dbReference>
<dbReference type="InterPro" id="IPR035919">
    <property type="entry name" value="EAL_sf"/>
</dbReference>
<dbReference type="Gene3D" id="3.30.450.20">
    <property type="entry name" value="PAS domain"/>
    <property type="match status" value="1"/>
</dbReference>
<keyword evidence="1" id="KW-0472">Membrane</keyword>
<dbReference type="PROSITE" id="PS50924">
    <property type="entry name" value="MHYT"/>
    <property type="match status" value="1"/>
</dbReference>
<keyword evidence="1" id="KW-0812">Transmembrane</keyword>
<reference evidence="6" key="1">
    <citation type="submission" date="2016-10" db="EMBL/GenBank/DDBJ databases">
        <authorList>
            <person name="Varghese N."/>
            <person name="Submissions S."/>
        </authorList>
    </citation>
    <scope>NUCLEOTIDE SEQUENCE [LARGE SCALE GENOMIC DNA]</scope>
    <source>
        <strain evidence="6">GAS369</strain>
    </source>
</reference>
<dbReference type="CDD" id="cd01949">
    <property type="entry name" value="GGDEF"/>
    <property type="match status" value="1"/>
</dbReference>
<dbReference type="Proteomes" id="UP000243904">
    <property type="component" value="Chromosome I"/>
</dbReference>
<dbReference type="InterPro" id="IPR035965">
    <property type="entry name" value="PAS-like_dom_sf"/>
</dbReference>
<keyword evidence="6" id="KW-1185">Reference proteome</keyword>
<dbReference type="Pfam" id="PF03707">
    <property type="entry name" value="MHYT"/>
    <property type="match status" value="2"/>
</dbReference>
<dbReference type="GO" id="GO:0016020">
    <property type="term" value="C:membrane"/>
    <property type="evidence" value="ECO:0007669"/>
    <property type="project" value="UniProtKB-UniRule"/>
</dbReference>
<name>A0A1H1VTX4_9BRAD</name>
<evidence type="ECO:0000259" key="2">
    <source>
        <dbReference type="PROSITE" id="PS50883"/>
    </source>
</evidence>
<dbReference type="Pfam" id="PF00563">
    <property type="entry name" value="EAL"/>
    <property type="match status" value="1"/>
</dbReference>
<dbReference type="NCBIfam" id="TIGR00254">
    <property type="entry name" value="GGDEF"/>
    <property type="match status" value="1"/>
</dbReference>
<dbReference type="InterPro" id="IPR000014">
    <property type="entry name" value="PAS"/>
</dbReference>
<dbReference type="EMBL" id="LT629750">
    <property type="protein sequence ID" value="SDS88115.1"/>
    <property type="molecule type" value="Genomic_DNA"/>
</dbReference>
<dbReference type="SUPFAM" id="SSF55785">
    <property type="entry name" value="PYP-like sensor domain (PAS domain)"/>
    <property type="match status" value="1"/>
</dbReference>
<dbReference type="SMART" id="SM00052">
    <property type="entry name" value="EAL"/>
    <property type="match status" value="1"/>
</dbReference>
<dbReference type="SMART" id="SM00267">
    <property type="entry name" value="GGDEF"/>
    <property type="match status" value="1"/>
</dbReference>
<keyword evidence="1" id="KW-1133">Transmembrane helix</keyword>
<accession>A0A1H1VTX4</accession>
<feature type="transmembrane region" description="Helical" evidence="1">
    <location>
        <begin position="118"/>
        <end position="141"/>
    </location>
</feature>
<feature type="transmembrane region" description="Helical" evidence="1">
    <location>
        <begin position="147"/>
        <end position="167"/>
    </location>
</feature>
<dbReference type="InterPro" id="IPR005330">
    <property type="entry name" value="MHYT_dom"/>
</dbReference>
<dbReference type="GO" id="GO:0003824">
    <property type="term" value="F:catalytic activity"/>
    <property type="evidence" value="ECO:0007669"/>
    <property type="project" value="UniProtKB-ARBA"/>
</dbReference>
<sequence>MMLKVYNCIADAHDFSLVGLAAFICVLASLAAINLLRHARKSTGRMRLVWIAVSAISTGFGIWATHFIAMLAFTPGIPSGYNIALTILSLLAAILLTGAGLSVSLIPNWRHGPWIGGAIVAGGIAAMHYLGMAAFEIAGIVLWDPTLVVASIVIGAVLGATALPVGLHGTDQKWKIGGALLLTLAICSHHFTAMAAVSIIPYAAIEVPLSTLPAGWLAVAVACASVVIIALGLAAIVLDVRDERRSELEVDRMRELANASVEGLLVCDGETIVSVNTSFAHLAGVPASTLVGVRLENCFPDKAARARLLAGSNQVVETALRHSDGSITAVELLLRPIIFSGRPHQVVAVRDLQARKEAEQHIHYLAHHDALTSLPNRSNFNARIEQEIADLAGSESLAVLYLDLDRFKEVNDLFGHAAGDTVLQTVASRVTAVLAEGQMMARLGGDEFAILMPRVTDPEQAGRLAETILEALHAANDTLETNSISTSIGIAICPDDGIDREALLSHADTALYRAKTDGRNTYRFFEASMGTAIRERRMLEHDLRLAIARNELRLVYQPQKGVRSQAMTGFEALLRWKHPARGDISPAVFIPIAEESGSILEIGDWVIQAACREAASWEQPLTVAVNVSAVQLYNPDFVQQLHQTLLDTGLSPKRLEIEITETALVRDFNRALTTLRLVKALGVRIAMDDFGTGYSSLSNLRAFPFDKIKIDGSFIRSVNSNSQAATIVRAVLGLGRGLGLPVLAEGVETDAELQFLRDEACDEVQGYLLGRPAAINNFRHLTHREMVVDDAPEAAPAPRAKSA</sequence>
<dbReference type="InterPro" id="IPR000160">
    <property type="entry name" value="GGDEF_dom"/>
</dbReference>
<feature type="domain" description="EAL" evidence="2">
    <location>
        <begin position="536"/>
        <end position="786"/>
    </location>
</feature>
<gene>
    <name evidence="5" type="ORF">SAMN05444158_3548</name>
</gene>
<evidence type="ECO:0000313" key="5">
    <source>
        <dbReference type="EMBL" id="SDS88115.1"/>
    </source>
</evidence>
<dbReference type="InterPro" id="IPR052155">
    <property type="entry name" value="Biofilm_reg_signaling"/>
</dbReference>
<feature type="transmembrane region" description="Helical" evidence="1">
    <location>
        <begin position="216"/>
        <end position="238"/>
    </location>
</feature>
<dbReference type="NCBIfam" id="TIGR00229">
    <property type="entry name" value="sensory_box"/>
    <property type="match status" value="1"/>
</dbReference>
<dbReference type="CDD" id="cd01948">
    <property type="entry name" value="EAL"/>
    <property type="match status" value="1"/>
</dbReference>
<feature type="transmembrane region" description="Helical" evidence="1">
    <location>
        <begin position="48"/>
        <end position="71"/>
    </location>
</feature>
<feature type="transmembrane region" description="Helical" evidence="1">
    <location>
        <begin position="179"/>
        <end position="204"/>
    </location>
</feature>
<evidence type="ECO:0000313" key="6">
    <source>
        <dbReference type="Proteomes" id="UP000243904"/>
    </source>
</evidence>
<organism evidence="5 6">
    <name type="scientific">Bradyrhizobium canariense</name>
    <dbReference type="NCBI Taxonomy" id="255045"/>
    <lineage>
        <taxon>Bacteria</taxon>
        <taxon>Pseudomonadati</taxon>
        <taxon>Pseudomonadota</taxon>
        <taxon>Alphaproteobacteria</taxon>
        <taxon>Hyphomicrobiales</taxon>
        <taxon>Nitrobacteraceae</taxon>
        <taxon>Bradyrhizobium</taxon>
    </lineage>
</organism>
<dbReference type="InterPro" id="IPR043128">
    <property type="entry name" value="Rev_trsase/Diguanyl_cyclase"/>
</dbReference>
<dbReference type="InterPro" id="IPR001633">
    <property type="entry name" value="EAL_dom"/>
</dbReference>
<evidence type="ECO:0000256" key="1">
    <source>
        <dbReference type="PROSITE-ProRule" id="PRU00244"/>
    </source>
</evidence>
<dbReference type="InterPro" id="IPR029787">
    <property type="entry name" value="Nucleotide_cyclase"/>
</dbReference>
<dbReference type="Gene3D" id="3.20.20.450">
    <property type="entry name" value="EAL domain"/>
    <property type="match status" value="1"/>
</dbReference>
<dbReference type="PANTHER" id="PTHR44757">
    <property type="entry name" value="DIGUANYLATE CYCLASE DGCP"/>
    <property type="match status" value="1"/>
</dbReference>
<dbReference type="SUPFAM" id="SSF55073">
    <property type="entry name" value="Nucleotide cyclase"/>
    <property type="match status" value="1"/>
</dbReference>
<dbReference type="Pfam" id="PF13188">
    <property type="entry name" value="PAS_8"/>
    <property type="match status" value="1"/>
</dbReference>
<feature type="domain" description="GGDEF" evidence="3">
    <location>
        <begin position="395"/>
        <end position="527"/>
    </location>
</feature>
<protein>
    <submittedName>
        <fullName evidence="5">PAS domain S-box-containing protein/diguanylate cyclase (GGDEF) domain-containing protein</fullName>
    </submittedName>
</protein>
<dbReference type="FunFam" id="3.30.70.270:FF:000001">
    <property type="entry name" value="Diguanylate cyclase domain protein"/>
    <property type="match status" value="1"/>
</dbReference>
<proteinExistence type="predicted"/>
<dbReference type="SUPFAM" id="SSF141868">
    <property type="entry name" value="EAL domain-like"/>
    <property type="match status" value="1"/>
</dbReference>